<organism evidence="2 3">
    <name type="scientific">Euplotes crassus</name>
    <dbReference type="NCBI Taxonomy" id="5936"/>
    <lineage>
        <taxon>Eukaryota</taxon>
        <taxon>Sar</taxon>
        <taxon>Alveolata</taxon>
        <taxon>Ciliophora</taxon>
        <taxon>Intramacronucleata</taxon>
        <taxon>Spirotrichea</taxon>
        <taxon>Hypotrichia</taxon>
        <taxon>Euplotida</taxon>
        <taxon>Euplotidae</taxon>
        <taxon>Moneuplotes</taxon>
    </lineage>
</organism>
<reference evidence="2" key="1">
    <citation type="submission" date="2023-07" db="EMBL/GenBank/DDBJ databases">
        <authorList>
            <consortium name="AG Swart"/>
            <person name="Singh M."/>
            <person name="Singh A."/>
            <person name="Seah K."/>
            <person name="Emmerich C."/>
        </authorList>
    </citation>
    <scope>NUCLEOTIDE SEQUENCE</scope>
    <source>
        <strain evidence="2">DP1</strain>
    </source>
</reference>
<protein>
    <submittedName>
        <fullName evidence="2">Uncharacterized protein</fullName>
    </submittedName>
</protein>
<dbReference type="Proteomes" id="UP001295684">
    <property type="component" value="Unassembled WGS sequence"/>
</dbReference>
<comment type="caution">
    <text evidence="2">The sequence shown here is derived from an EMBL/GenBank/DDBJ whole genome shotgun (WGS) entry which is preliminary data.</text>
</comment>
<feature type="compositionally biased region" description="Basic and acidic residues" evidence="1">
    <location>
        <begin position="291"/>
        <end position="304"/>
    </location>
</feature>
<evidence type="ECO:0000313" key="3">
    <source>
        <dbReference type="Proteomes" id="UP001295684"/>
    </source>
</evidence>
<feature type="region of interest" description="Disordered" evidence="1">
    <location>
        <begin position="264"/>
        <end position="318"/>
    </location>
</feature>
<feature type="compositionally biased region" description="Basic residues" evidence="1">
    <location>
        <begin position="267"/>
        <end position="290"/>
    </location>
</feature>
<dbReference type="AlphaFoldDB" id="A0AAD1X471"/>
<proteinExistence type="predicted"/>
<evidence type="ECO:0000256" key="1">
    <source>
        <dbReference type="SAM" id="MobiDB-lite"/>
    </source>
</evidence>
<sequence>MKRSKLDKNVQRYLNHSVDDADKQKNLDKKAIHNILEKFQSGHAFNIIDGMYEDQLGETDKKLWKCDRLLNEGKHSSRIPQDIANLKTRNYENREENHINTLNIINQATSTPKIPSKKLKKHLKSNKMSKTPTAYSKTPKQCSKYLQKLYQPSNAKLNSKILRTSSKPSPNTTMPSIISDSATFNPTISFLPSQTSFCYYNYKKRNFIHKKGTQDPRHKKRMVETQRVLDQVLGRERGRNGQQETTHDRMTLPLNIHTKSTISNEKSHKKMNKGFLKKGQKSSRAKKTSRHKEIGEDSALKKSIESISNSLPPEEINERSKLTELKKKAKSNTKSTGVVLRGVAKPRKIQSVRYQNTLRSCNVSSGGNKMDAVMKDRIKSKMTLPISQNHQHRGISGIEEFLKMSKRINSSKFITKSRILKLGTQSTSPNNKTCNKEELTGITEYRTLKSQKRSLNEIERSHLEKNKVFCQRKSREVQRIQDMCKAIEGGDQPLKSRITKQMILEGHRQDKLNATMNIISKLEGTPAFLLKKFYDYRVETLEQEKEFAQTVRQQYKSSIADPSRPVALKEKETKNIAEKVPKFIEILEASPENLY</sequence>
<gene>
    <name evidence="2" type="ORF">ECRASSUSDP1_LOCUS1386</name>
</gene>
<name>A0AAD1X471_EUPCR</name>
<keyword evidence="3" id="KW-1185">Reference proteome</keyword>
<dbReference type="EMBL" id="CAMPGE010001308">
    <property type="protein sequence ID" value="CAI2360089.1"/>
    <property type="molecule type" value="Genomic_DNA"/>
</dbReference>
<accession>A0AAD1X471</accession>
<evidence type="ECO:0000313" key="2">
    <source>
        <dbReference type="EMBL" id="CAI2360089.1"/>
    </source>
</evidence>